<feature type="transmembrane region" description="Helical" evidence="6">
    <location>
        <begin position="258"/>
        <end position="274"/>
    </location>
</feature>
<keyword evidence="3 6" id="KW-1133">Transmembrane helix</keyword>
<protein>
    <submittedName>
        <fullName evidence="8">Siderophore iron transporter</fullName>
    </submittedName>
</protein>
<feature type="transmembrane region" description="Helical" evidence="6">
    <location>
        <begin position="98"/>
        <end position="119"/>
    </location>
</feature>
<dbReference type="Gene3D" id="1.20.1250.20">
    <property type="entry name" value="MFS general substrate transporter like domains"/>
    <property type="match status" value="2"/>
</dbReference>
<evidence type="ECO:0000259" key="7">
    <source>
        <dbReference type="PROSITE" id="PS50850"/>
    </source>
</evidence>
<evidence type="ECO:0000313" key="9">
    <source>
        <dbReference type="Proteomes" id="UP001244011"/>
    </source>
</evidence>
<dbReference type="PROSITE" id="PS50850">
    <property type="entry name" value="MFS"/>
    <property type="match status" value="1"/>
</dbReference>
<accession>A0AAJ0FHB9</accession>
<feature type="transmembrane region" description="Helical" evidence="6">
    <location>
        <begin position="229"/>
        <end position="252"/>
    </location>
</feature>
<feature type="transmembrane region" description="Helical" evidence="6">
    <location>
        <begin position="499"/>
        <end position="517"/>
    </location>
</feature>
<keyword evidence="4 6" id="KW-0472">Membrane</keyword>
<dbReference type="RefSeq" id="XP_060283760.1">
    <property type="nucleotide sequence ID" value="XM_060424610.1"/>
</dbReference>
<gene>
    <name evidence="8" type="ORF">QBC33DRAFT_451493</name>
</gene>
<dbReference type="GeneID" id="85307797"/>
<comment type="subcellular location">
    <subcellularLocation>
        <location evidence="1">Membrane</location>
        <topology evidence="1">Multi-pass membrane protein</topology>
    </subcellularLocation>
</comment>
<evidence type="ECO:0000256" key="1">
    <source>
        <dbReference type="ARBA" id="ARBA00004141"/>
    </source>
</evidence>
<dbReference type="Pfam" id="PF07690">
    <property type="entry name" value="MFS_1"/>
    <property type="match status" value="1"/>
</dbReference>
<keyword evidence="9" id="KW-1185">Reference proteome</keyword>
<feature type="transmembrane region" description="Helical" evidence="6">
    <location>
        <begin position="295"/>
        <end position="316"/>
    </location>
</feature>
<feature type="transmembrane region" description="Helical" evidence="6">
    <location>
        <begin position="328"/>
        <end position="348"/>
    </location>
</feature>
<dbReference type="PANTHER" id="PTHR23501:SF59">
    <property type="entry name" value="MAJOR FACILITATOR SUPERFAMILY (MFS) PROFILE DOMAIN-CONTAINING PROTEIN-RELATED"/>
    <property type="match status" value="1"/>
</dbReference>
<dbReference type="InterPro" id="IPR036259">
    <property type="entry name" value="MFS_trans_sf"/>
</dbReference>
<dbReference type="AlphaFoldDB" id="A0AAJ0FHB9"/>
<feature type="transmembrane region" description="Helical" evidence="6">
    <location>
        <begin position="69"/>
        <end position="86"/>
    </location>
</feature>
<dbReference type="InterPro" id="IPR011701">
    <property type="entry name" value="MFS"/>
</dbReference>
<dbReference type="EMBL" id="MU839008">
    <property type="protein sequence ID" value="KAK1767547.1"/>
    <property type="molecule type" value="Genomic_DNA"/>
</dbReference>
<evidence type="ECO:0000256" key="5">
    <source>
        <dbReference type="SAM" id="MobiDB-lite"/>
    </source>
</evidence>
<dbReference type="PANTHER" id="PTHR23501">
    <property type="entry name" value="MAJOR FACILITATOR SUPERFAMILY"/>
    <property type="match status" value="1"/>
</dbReference>
<evidence type="ECO:0000256" key="2">
    <source>
        <dbReference type="ARBA" id="ARBA00022692"/>
    </source>
</evidence>
<feature type="compositionally biased region" description="Gly residues" evidence="5">
    <location>
        <begin position="539"/>
        <end position="548"/>
    </location>
</feature>
<dbReference type="SUPFAM" id="SSF103473">
    <property type="entry name" value="MFS general substrate transporter"/>
    <property type="match status" value="1"/>
</dbReference>
<name>A0AAJ0FHB9_9PEZI</name>
<evidence type="ECO:0000256" key="6">
    <source>
        <dbReference type="SAM" id="Phobius"/>
    </source>
</evidence>
<feature type="domain" description="Major facilitator superfamily (MFS) profile" evidence="7">
    <location>
        <begin position="20"/>
        <end position="523"/>
    </location>
</feature>
<evidence type="ECO:0000256" key="3">
    <source>
        <dbReference type="ARBA" id="ARBA00022989"/>
    </source>
</evidence>
<feature type="region of interest" description="Disordered" evidence="5">
    <location>
        <begin position="536"/>
        <end position="560"/>
    </location>
</feature>
<reference evidence="8" key="1">
    <citation type="submission" date="2023-06" db="EMBL/GenBank/DDBJ databases">
        <title>Genome-scale phylogeny and comparative genomics of the fungal order Sordariales.</title>
        <authorList>
            <consortium name="Lawrence Berkeley National Laboratory"/>
            <person name="Hensen N."/>
            <person name="Bonometti L."/>
            <person name="Westerberg I."/>
            <person name="Brannstrom I.O."/>
            <person name="Guillou S."/>
            <person name="Cros-Aarteil S."/>
            <person name="Calhoun S."/>
            <person name="Haridas S."/>
            <person name="Kuo A."/>
            <person name="Mondo S."/>
            <person name="Pangilinan J."/>
            <person name="Riley R."/>
            <person name="Labutti K."/>
            <person name="Andreopoulos B."/>
            <person name="Lipzen A."/>
            <person name="Chen C."/>
            <person name="Yanf M."/>
            <person name="Daum C."/>
            <person name="Ng V."/>
            <person name="Clum A."/>
            <person name="Steindorff A."/>
            <person name="Ohm R."/>
            <person name="Martin F."/>
            <person name="Silar P."/>
            <person name="Natvig D."/>
            <person name="Lalanne C."/>
            <person name="Gautier V."/>
            <person name="Ament-Velasquez S.L."/>
            <person name="Kruys A."/>
            <person name="Hutchinson M.I."/>
            <person name="Powell A.J."/>
            <person name="Barry K."/>
            <person name="Miller A.N."/>
            <person name="Grigoriev I.V."/>
            <person name="Debuchy R."/>
            <person name="Gladieux P."/>
            <person name="Thoren M.H."/>
            <person name="Johannesson H."/>
        </authorList>
    </citation>
    <scope>NUCLEOTIDE SEQUENCE</scope>
    <source>
        <strain evidence="8">8032-3</strain>
    </source>
</reference>
<dbReference type="GO" id="GO:0005886">
    <property type="term" value="C:plasma membrane"/>
    <property type="evidence" value="ECO:0007669"/>
    <property type="project" value="TreeGrafter"/>
</dbReference>
<keyword evidence="2 6" id="KW-0812">Transmembrane</keyword>
<evidence type="ECO:0000313" key="8">
    <source>
        <dbReference type="EMBL" id="KAK1767547.1"/>
    </source>
</evidence>
<feature type="transmembrane region" description="Helical" evidence="6">
    <location>
        <begin position="419"/>
        <end position="445"/>
    </location>
</feature>
<comment type="caution">
    <text evidence="8">The sequence shown here is derived from an EMBL/GenBank/DDBJ whole genome shotgun (WGS) entry which is preliminary data.</text>
</comment>
<organism evidence="8 9">
    <name type="scientific">Phialemonium atrogriseum</name>
    <dbReference type="NCBI Taxonomy" id="1093897"/>
    <lineage>
        <taxon>Eukaryota</taxon>
        <taxon>Fungi</taxon>
        <taxon>Dikarya</taxon>
        <taxon>Ascomycota</taxon>
        <taxon>Pezizomycotina</taxon>
        <taxon>Sordariomycetes</taxon>
        <taxon>Sordariomycetidae</taxon>
        <taxon>Cephalothecales</taxon>
        <taxon>Cephalothecaceae</taxon>
        <taxon>Phialemonium</taxon>
    </lineage>
</organism>
<dbReference type="FunFam" id="1.20.1250.20:FF:000786">
    <property type="entry name" value="MFS multidrug transporter, putative"/>
    <property type="match status" value="1"/>
</dbReference>
<dbReference type="GO" id="GO:0022857">
    <property type="term" value="F:transmembrane transporter activity"/>
    <property type="evidence" value="ECO:0007669"/>
    <property type="project" value="InterPro"/>
</dbReference>
<dbReference type="InterPro" id="IPR001958">
    <property type="entry name" value="Tet-R_TetA/multi-R_MdtG-like"/>
</dbReference>
<dbReference type="InterPro" id="IPR020846">
    <property type="entry name" value="MFS_dom"/>
</dbReference>
<dbReference type="PRINTS" id="PR01035">
    <property type="entry name" value="TCRTETA"/>
</dbReference>
<evidence type="ECO:0000256" key="4">
    <source>
        <dbReference type="ARBA" id="ARBA00023136"/>
    </source>
</evidence>
<feature type="transmembrane region" description="Helical" evidence="6">
    <location>
        <begin position="360"/>
        <end position="381"/>
    </location>
</feature>
<dbReference type="Proteomes" id="UP001244011">
    <property type="component" value="Unassembled WGS sequence"/>
</dbReference>
<proteinExistence type="predicted"/>
<sequence>MDSPDAEWKASKSTKLAFASICVLALMAALDGTSIGVALPVESSAAMADRGCQSQAIANALKGTAIETFWSGTSFLLCSTVLQPTFVSFSDIFGRRNLFMLSIAFFFAGALVCCLSQNFTTMLVGRSIQGAGAGGIMSLTEVVITDLVPLRYRGDYYGGMNAMWAVGSVLGPIVGGGFSGNKHATWRWIFYLNFPFIGVGTVLVLVFMRLRFVPKPLLQQLRSFDWIGSILFIASTTSFLLGLTWGGVLYPWDSYQTLVPLVLGAVGCVAFSLYEAYLASNPSIPLVLFHNHTTVISFFGTVITGLVLWCILYYMPLYFEAVKGYSPVISGVALFPQTFTVAPAGALAGGLITKTGKYRWSIWFGWAMGTLGLGLFCVLDVDTSIPAWIFLNLVSGLGLGFLFPAIATAIQASVASEHVAIAIAMFSFFRSAGQALGVAVGGVIFQNRMYANLLAYPHLAARASSYGADAVGLIEVIRDMPDGADRRDLKQAYADSLRIVWAVCCALAGVALLISILTRHHSLDQALVTDQGLVESKKGGSGSGGSGSGRDVSPDESPSA</sequence>
<feature type="transmembrane region" description="Helical" evidence="6">
    <location>
        <begin position="186"/>
        <end position="208"/>
    </location>
</feature>
<feature type="transmembrane region" description="Helical" evidence="6">
    <location>
        <begin position="162"/>
        <end position="180"/>
    </location>
</feature>
<feature type="transmembrane region" description="Helical" evidence="6">
    <location>
        <begin position="387"/>
        <end position="407"/>
    </location>
</feature>